<dbReference type="AlphaFoldDB" id="A0A1V9G9C2"/>
<evidence type="ECO:0000259" key="2">
    <source>
        <dbReference type="Pfam" id="PF00144"/>
    </source>
</evidence>
<evidence type="ECO:0000313" key="4">
    <source>
        <dbReference type="Proteomes" id="UP000192796"/>
    </source>
</evidence>
<sequence length="431" mass="48305">MKKVISTISFVLLCFAVSFSQTAHPALSMATTPEAGGFSTKRLARIDTVLKEYVDQGRMNGAVAMIVHDGKIVYYKNFGYNDLDTKTPLQKDAIFRIASQTKAITSVAIMMLYEEGKFMLDDPISNFIPEFKKPKVLDKYNKEDTTYTTVPAKREITIRDLLTHTSGLGYAQIGSTEAKNIYYKAGIVGGIGIPEFVLADKMKILGKLPLFHQPGEKFTYGLNTDVLGYLVEVVSGMSLKDFLHKRIFEPLGMKDTYFYLPAAKQKRLAILYTEDSSTKKAVKMAEKLSLYGNMYRDYPNMNGTYFSGGAGLSSTIYDYAIFLQMLLNGGEYKGKRLLSHNSVRMMTMNQIGDINRGPNKFGLGFGLTTEKGSAELPTQVGTFEWGGMFATTYWVDPKEKLIGLVYRNIWPTSWGNLGNQYKVLVYQAMNY</sequence>
<keyword evidence="4" id="KW-1185">Reference proteome</keyword>
<dbReference type="GO" id="GO:0016787">
    <property type="term" value="F:hydrolase activity"/>
    <property type="evidence" value="ECO:0007669"/>
    <property type="project" value="UniProtKB-KW"/>
</dbReference>
<dbReference type="Pfam" id="PF00144">
    <property type="entry name" value="Beta-lactamase"/>
    <property type="match status" value="1"/>
</dbReference>
<dbReference type="RefSeq" id="WP_081144862.1">
    <property type="nucleotide sequence ID" value="NZ_LVYD01000001.1"/>
</dbReference>
<keyword evidence="1" id="KW-0732">Signal</keyword>
<accession>A0A1V9G9C2</accession>
<name>A0A1V9G9C2_9BACT</name>
<gene>
    <name evidence="3" type="ORF">A3860_02060</name>
</gene>
<evidence type="ECO:0000256" key="1">
    <source>
        <dbReference type="SAM" id="SignalP"/>
    </source>
</evidence>
<feature type="chain" id="PRO_5012686772" evidence="1">
    <location>
        <begin position="24"/>
        <end position="431"/>
    </location>
</feature>
<dbReference type="InterPro" id="IPR012338">
    <property type="entry name" value="Beta-lactam/transpept-like"/>
</dbReference>
<dbReference type="InterPro" id="IPR050789">
    <property type="entry name" value="Diverse_Enzym_Activities"/>
</dbReference>
<comment type="caution">
    <text evidence="3">The sequence shown here is derived from an EMBL/GenBank/DDBJ whole genome shotgun (WGS) entry which is preliminary data.</text>
</comment>
<dbReference type="Gene3D" id="3.40.710.10">
    <property type="entry name" value="DD-peptidase/beta-lactamase superfamily"/>
    <property type="match status" value="1"/>
</dbReference>
<organism evidence="3 4">
    <name type="scientific">Niastella vici</name>
    <dbReference type="NCBI Taxonomy" id="1703345"/>
    <lineage>
        <taxon>Bacteria</taxon>
        <taxon>Pseudomonadati</taxon>
        <taxon>Bacteroidota</taxon>
        <taxon>Chitinophagia</taxon>
        <taxon>Chitinophagales</taxon>
        <taxon>Chitinophagaceae</taxon>
        <taxon>Niastella</taxon>
    </lineage>
</organism>
<proteinExistence type="predicted"/>
<feature type="domain" description="Beta-lactamase-related" evidence="2">
    <location>
        <begin position="47"/>
        <end position="412"/>
    </location>
</feature>
<dbReference type="Proteomes" id="UP000192796">
    <property type="component" value="Unassembled WGS sequence"/>
</dbReference>
<evidence type="ECO:0000313" key="3">
    <source>
        <dbReference type="EMBL" id="OQP67167.1"/>
    </source>
</evidence>
<dbReference type="STRING" id="1703345.A3860_02060"/>
<dbReference type="PANTHER" id="PTHR43283:SF3">
    <property type="entry name" value="BETA-LACTAMASE FAMILY PROTEIN (AFU_ORTHOLOGUE AFUA_5G07500)"/>
    <property type="match status" value="1"/>
</dbReference>
<reference evidence="3 4" key="1">
    <citation type="submission" date="2016-03" db="EMBL/GenBank/DDBJ databases">
        <title>Niastella vici sp. nov., isolated from farmland soil.</title>
        <authorList>
            <person name="Chen L."/>
            <person name="Wang D."/>
            <person name="Yang S."/>
            <person name="Wang G."/>
        </authorList>
    </citation>
    <scope>NUCLEOTIDE SEQUENCE [LARGE SCALE GENOMIC DNA]</scope>
    <source>
        <strain evidence="3 4">DJ57</strain>
    </source>
</reference>
<keyword evidence="3" id="KW-0378">Hydrolase</keyword>
<feature type="signal peptide" evidence="1">
    <location>
        <begin position="1"/>
        <end position="23"/>
    </location>
</feature>
<dbReference type="OrthoDB" id="1522765at2"/>
<protein>
    <submittedName>
        <fullName evidence="3">Serine hydrolase</fullName>
    </submittedName>
</protein>
<dbReference type="InterPro" id="IPR001466">
    <property type="entry name" value="Beta-lactam-related"/>
</dbReference>
<dbReference type="SUPFAM" id="SSF56601">
    <property type="entry name" value="beta-lactamase/transpeptidase-like"/>
    <property type="match status" value="1"/>
</dbReference>
<dbReference type="PANTHER" id="PTHR43283">
    <property type="entry name" value="BETA-LACTAMASE-RELATED"/>
    <property type="match status" value="1"/>
</dbReference>
<dbReference type="EMBL" id="LVYD01000001">
    <property type="protein sequence ID" value="OQP67167.1"/>
    <property type="molecule type" value="Genomic_DNA"/>
</dbReference>